<dbReference type="EMBL" id="OZ023710">
    <property type="protein sequence ID" value="CAK9882436.1"/>
    <property type="molecule type" value="Genomic_DNA"/>
</dbReference>
<keyword evidence="2" id="KW-1185">Reference proteome</keyword>
<evidence type="ECO:0000313" key="1">
    <source>
        <dbReference type="EMBL" id="CAK9882436.1"/>
    </source>
</evidence>
<proteinExistence type="predicted"/>
<evidence type="ECO:0000313" key="2">
    <source>
        <dbReference type="Proteomes" id="UP001497522"/>
    </source>
</evidence>
<name>A0ABP1C1T8_9BRYO</name>
<sequence>MMLEITTFWQGSPLGDKCERIAEQEHVITPGEDAAISSDTDSGTEDNEYSEIFADLVRQACTRNVRPSAQRHLRHSSIAP</sequence>
<reference evidence="1" key="1">
    <citation type="submission" date="2024-03" db="EMBL/GenBank/DDBJ databases">
        <authorList>
            <consortium name="ELIXIR-Norway"/>
            <consortium name="Elixir Norway"/>
        </authorList>
    </citation>
    <scope>NUCLEOTIDE SEQUENCE</scope>
</reference>
<dbReference type="Proteomes" id="UP001497522">
    <property type="component" value="Chromosome 9"/>
</dbReference>
<accession>A0ABP1C1T8</accession>
<organism evidence="1 2">
    <name type="scientific">Sphagnum jensenii</name>
    <dbReference type="NCBI Taxonomy" id="128206"/>
    <lineage>
        <taxon>Eukaryota</taxon>
        <taxon>Viridiplantae</taxon>
        <taxon>Streptophyta</taxon>
        <taxon>Embryophyta</taxon>
        <taxon>Bryophyta</taxon>
        <taxon>Sphagnophytina</taxon>
        <taxon>Sphagnopsida</taxon>
        <taxon>Sphagnales</taxon>
        <taxon>Sphagnaceae</taxon>
        <taxon>Sphagnum</taxon>
    </lineage>
</organism>
<gene>
    <name evidence="1" type="ORF">CSSPJE1EN2_LOCUS23719</name>
</gene>
<protein>
    <submittedName>
        <fullName evidence="1">Uncharacterized protein</fullName>
    </submittedName>
</protein>